<keyword evidence="2" id="KW-1185">Reference proteome</keyword>
<evidence type="ECO:0000313" key="1">
    <source>
        <dbReference type="EMBL" id="SNT20309.1"/>
    </source>
</evidence>
<dbReference type="RefSeq" id="WP_089234485.1">
    <property type="nucleotide sequence ID" value="NZ_FZOY01000007.1"/>
</dbReference>
<proteinExistence type="predicted"/>
<dbReference type="Proteomes" id="UP000198426">
    <property type="component" value="Unassembled WGS sequence"/>
</dbReference>
<evidence type="ECO:0008006" key="3">
    <source>
        <dbReference type="Google" id="ProtNLM"/>
    </source>
</evidence>
<reference evidence="1 2" key="1">
    <citation type="submission" date="2017-06" db="EMBL/GenBank/DDBJ databases">
        <authorList>
            <person name="Kim H.J."/>
            <person name="Triplett B.A."/>
        </authorList>
    </citation>
    <scope>NUCLEOTIDE SEQUENCE [LARGE SCALE GENOMIC DNA]</scope>
    <source>
        <strain evidence="1 2">DSM 29339</strain>
    </source>
</reference>
<dbReference type="EMBL" id="FZOY01000007">
    <property type="protein sequence ID" value="SNT20309.1"/>
    <property type="molecule type" value="Genomic_DNA"/>
</dbReference>
<protein>
    <recommendedName>
        <fullName evidence="3">Sulfotransferase family protein</fullName>
    </recommendedName>
</protein>
<dbReference type="OrthoDB" id="9806624at2"/>
<dbReference type="PANTHER" id="PTHR36978">
    <property type="entry name" value="P-LOOP CONTAINING NUCLEOTIDE TRIPHOSPHATE HYDROLASE"/>
    <property type="match status" value="1"/>
</dbReference>
<organism evidence="1 2">
    <name type="scientific">Tropicimonas sediminicola</name>
    <dbReference type="NCBI Taxonomy" id="1031541"/>
    <lineage>
        <taxon>Bacteria</taxon>
        <taxon>Pseudomonadati</taxon>
        <taxon>Pseudomonadota</taxon>
        <taxon>Alphaproteobacteria</taxon>
        <taxon>Rhodobacterales</taxon>
        <taxon>Roseobacteraceae</taxon>
        <taxon>Tropicimonas</taxon>
    </lineage>
</organism>
<sequence length="209" mass="23608">MSLEVIGAGFGRTGTESMKLALEKLGFGPCYHMREVISRDRIDLWCDAASGRLPNWDEAFAGYRATVDWPAARFWREIAMHYQQAKVLLTVRSAESWYASMQKTILRVLREKPDPNPVAIPLIRDGVFKGNITDKDHMIAAYERNTAEVQAAFGADRLLTYELGEGWTRLCDFLGCDVPDEPFPRSNEADDFMETNARLDSLRRGGEPA</sequence>
<dbReference type="PANTHER" id="PTHR36978:SF4">
    <property type="entry name" value="P-LOOP CONTAINING NUCLEOSIDE TRIPHOSPHATE HYDROLASE PROTEIN"/>
    <property type="match status" value="1"/>
</dbReference>
<dbReference type="InterPro" id="IPR027417">
    <property type="entry name" value="P-loop_NTPase"/>
</dbReference>
<dbReference type="InterPro" id="IPR040632">
    <property type="entry name" value="Sulfotransfer_4"/>
</dbReference>
<dbReference type="SUPFAM" id="SSF52540">
    <property type="entry name" value="P-loop containing nucleoside triphosphate hydrolases"/>
    <property type="match status" value="1"/>
</dbReference>
<dbReference type="Pfam" id="PF17784">
    <property type="entry name" value="Sulfotransfer_4"/>
    <property type="match status" value="1"/>
</dbReference>
<evidence type="ECO:0000313" key="2">
    <source>
        <dbReference type="Proteomes" id="UP000198426"/>
    </source>
</evidence>
<gene>
    <name evidence="1" type="ORF">SAMN05421757_107283</name>
</gene>
<dbReference type="AlphaFoldDB" id="A0A239KS06"/>
<name>A0A239KS06_9RHOB</name>
<accession>A0A239KS06</accession>
<dbReference type="Gene3D" id="3.40.50.300">
    <property type="entry name" value="P-loop containing nucleotide triphosphate hydrolases"/>
    <property type="match status" value="1"/>
</dbReference>